<organism evidence="7 8">
    <name type="scientific">Nocardioides cavernae</name>
    <dbReference type="NCBI Taxonomy" id="1921566"/>
    <lineage>
        <taxon>Bacteria</taxon>
        <taxon>Bacillati</taxon>
        <taxon>Actinomycetota</taxon>
        <taxon>Actinomycetes</taxon>
        <taxon>Propionibacteriales</taxon>
        <taxon>Nocardioidaceae</taxon>
        <taxon>Nocardioides</taxon>
    </lineage>
</organism>
<evidence type="ECO:0000259" key="6">
    <source>
        <dbReference type="PROSITE" id="PS50977"/>
    </source>
</evidence>
<feature type="region of interest" description="Disordered" evidence="5">
    <location>
        <begin position="1"/>
        <end position="21"/>
    </location>
</feature>
<dbReference type="SUPFAM" id="SSF46689">
    <property type="entry name" value="Homeodomain-like"/>
    <property type="match status" value="1"/>
</dbReference>
<dbReference type="PROSITE" id="PS50977">
    <property type="entry name" value="HTH_TETR_2"/>
    <property type="match status" value="1"/>
</dbReference>
<dbReference type="InterPro" id="IPR036271">
    <property type="entry name" value="Tet_transcr_reg_TetR-rel_C_sf"/>
</dbReference>
<evidence type="ECO:0000256" key="3">
    <source>
        <dbReference type="ARBA" id="ARBA00023163"/>
    </source>
</evidence>
<dbReference type="RefSeq" id="WP_179621244.1">
    <property type="nucleotide sequence ID" value="NZ_JACCBW010000005.1"/>
</dbReference>
<dbReference type="Pfam" id="PF00440">
    <property type="entry name" value="TetR_N"/>
    <property type="match status" value="1"/>
</dbReference>
<dbReference type="Pfam" id="PF16859">
    <property type="entry name" value="TetR_C_11"/>
    <property type="match status" value="1"/>
</dbReference>
<dbReference type="GO" id="GO:0000976">
    <property type="term" value="F:transcription cis-regulatory region binding"/>
    <property type="evidence" value="ECO:0007669"/>
    <property type="project" value="TreeGrafter"/>
</dbReference>
<name>A0A7Y9KUF7_9ACTN</name>
<dbReference type="InterPro" id="IPR009057">
    <property type="entry name" value="Homeodomain-like_sf"/>
</dbReference>
<dbReference type="Gene3D" id="1.10.357.10">
    <property type="entry name" value="Tetracycline Repressor, domain 2"/>
    <property type="match status" value="1"/>
</dbReference>
<dbReference type="InterPro" id="IPR001647">
    <property type="entry name" value="HTH_TetR"/>
</dbReference>
<protein>
    <submittedName>
        <fullName evidence="7">AcrR family transcriptional regulator</fullName>
    </submittedName>
</protein>
<dbReference type="PANTHER" id="PTHR30055:SF148">
    <property type="entry name" value="TETR-FAMILY TRANSCRIPTIONAL REGULATOR"/>
    <property type="match status" value="1"/>
</dbReference>
<dbReference type="InterPro" id="IPR011075">
    <property type="entry name" value="TetR_C"/>
</dbReference>
<dbReference type="PANTHER" id="PTHR30055">
    <property type="entry name" value="HTH-TYPE TRANSCRIPTIONAL REGULATOR RUTR"/>
    <property type="match status" value="1"/>
</dbReference>
<evidence type="ECO:0000256" key="5">
    <source>
        <dbReference type="SAM" id="MobiDB-lite"/>
    </source>
</evidence>
<dbReference type="Proteomes" id="UP000549911">
    <property type="component" value="Unassembled WGS sequence"/>
</dbReference>
<sequence>MSPTDDTSGQARPGRPRAASVDHRLHDTVLQLLREGGPGAVTIDGVAARSGVAKTTIYRRHSNRAELLRAVLAEAVSAPEVPREGTVRDRICIALEQVWHQMGDVLGPGGLAELLTNGDPEFTDLFRTALRPHVDMLATRMQEDIDEGLLRPGLDTDGVVSLMIGAYLGELVRHGEVDPRWLDRTIELLWVLMAPSG</sequence>
<evidence type="ECO:0000256" key="2">
    <source>
        <dbReference type="ARBA" id="ARBA00023125"/>
    </source>
</evidence>
<evidence type="ECO:0000313" key="8">
    <source>
        <dbReference type="Proteomes" id="UP000549911"/>
    </source>
</evidence>
<keyword evidence="3" id="KW-0804">Transcription</keyword>
<evidence type="ECO:0000256" key="4">
    <source>
        <dbReference type="PROSITE-ProRule" id="PRU00335"/>
    </source>
</evidence>
<dbReference type="EMBL" id="JACCBW010000005">
    <property type="protein sequence ID" value="NYE38607.1"/>
    <property type="molecule type" value="Genomic_DNA"/>
</dbReference>
<evidence type="ECO:0000313" key="7">
    <source>
        <dbReference type="EMBL" id="NYE38607.1"/>
    </source>
</evidence>
<dbReference type="InterPro" id="IPR050109">
    <property type="entry name" value="HTH-type_TetR-like_transc_reg"/>
</dbReference>
<feature type="domain" description="HTH tetR-type" evidence="6">
    <location>
        <begin position="19"/>
        <end position="79"/>
    </location>
</feature>
<comment type="caution">
    <text evidence="7">The sequence shown here is derived from an EMBL/GenBank/DDBJ whole genome shotgun (WGS) entry which is preliminary data.</text>
</comment>
<reference evidence="7 8" key="1">
    <citation type="submission" date="2020-07" db="EMBL/GenBank/DDBJ databases">
        <authorList>
            <person name="Partida-Martinez L."/>
            <person name="Huntemann M."/>
            <person name="Clum A."/>
            <person name="Wang J."/>
            <person name="Palaniappan K."/>
            <person name="Ritter S."/>
            <person name="Chen I.-M."/>
            <person name="Stamatis D."/>
            <person name="Reddy T."/>
            <person name="O'Malley R."/>
            <person name="Daum C."/>
            <person name="Shapiro N."/>
            <person name="Ivanova N."/>
            <person name="Kyrpides N."/>
            <person name="Woyke T."/>
        </authorList>
    </citation>
    <scope>NUCLEOTIDE SEQUENCE [LARGE SCALE GENOMIC DNA]</scope>
    <source>
        <strain evidence="7 8">AT2.17</strain>
    </source>
</reference>
<accession>A0A7Y9KUF7</accession>
<reference evidence="7 8" key="2">
    <citation type="submission" date="2020-08" db="EMBL/GenBank/DDBJ databases">
        <title>The Agave Microbiome: Exploring the role of microbial communities in plant adaptations to desert environments.</title>
        <authorList>
            <person name="Partida-Martinez L.P."/>
        </authorList>
    </citation>
    <scope>NUCLEOTIDE SEQUENCE [LARGE SCALE GENOMIC DNA]</scope>
    <source>
        <strain evidence="7 8">AT2.17</strain>
    </source>
</reference>
<keyword evidence="8" id="KW-1185">Reference proteome</keyword>
<feature type="compositionally biased region" description="Polar residues" evidence="5">
    <location>
        <begin position="1"/>
        <end position="10"/>
    </location>
</feature>
<keyword evidence="1" id="KW-0805">Transcription regulation</keyword>
<evidence type="ECO:0000256" key="1">
    <source>
        <dbReference type="ARBA" id="ARBA00023015"/>
    </source>
</evidence>
<proteinExistence type="predicted"/>
<dbReference type="GO" id="GO:0003700">
    <property type="term" value="F:DNA-binding transcription factor activity"/>
    <property type="evidence" value="ECO:0007669"/>
    <property type="project" value="TreeGrafter"/>
</dbReference>
<gene>
    <name evidence="7" type="ORF">F4692_003757</name>
</gene>
<dbReference type="AlphaFoldDB" id="A0A7Y9KUF7"/>
<keyword evidence="2 4" id="KW-0238">DNA-binding</keyword>
<dbReference type="Gene3D" id="1.10.10.60">
    <property type="entry name" value="Homeodomain-like"/>
    <property type="match status" value="1"/>
</dbReference>
<dbReference type="SUPFAM" id="SSF48498">
    <property type="entry name" value="Tetracyclin repressor-like, C-terminal domain"/>
    <property type="match status" value="1"/>
</dbReference>
<feature type="DNA-binding region" description="H-T-H motif" evidence="4">
    <location>
        <begin position="42"/>
        <end position="61"/>
    </location>
</feature>